<evidence type="ECO:0000256" key="1">
    <source>
        <dbReference type="PROSITE-ProRule" id="PRU00235"/>
    </source>
</evidence>
<dbReference type="SUPFAM" id="SSF50985">
    <property type="entry name" value="RCC1/BLIP-II"/>
    <property type="match status" value="1"/>
</dbReference>
<accession>A0A8S9YG97</accession>
<dbReference type="GO" id="GO:0005085">
    <property type="term" value="F:guanyl-nucleotide exchange factor activity"/>
    <property type="evidence" value="ECO:0007669"/>
    <property type="project" value="TreeGrafter"/>
</dbReference>
<dbReference type="GO" id="GO:0005737">
    <property type="term" value="C:cytoplasm"/>
    <property type="evidence" value="ECO:0007669"/>
    <property type="project" value="TreeGrafter"/>
</dbReference>
<dbReference type="InterPro" id="IPR000408">
    <property type="entry name" value="Reg_chr_condens"/>
</dbReference>
<dbReference type="OrthoDB" id="6276809at2759"/>
<dbReference type="AlphaFoldDB" id="A0A8S9YG97"/>
<dbReference type="PANTHER" id="PTHR45982:SF8">
    <property type="entry name" value="E3 UBIQUITIN-PROTEIN LIGASE HERC2-LIKE PROTEIN-RELATED"/>
    <property type="match status" value="1"/>
</dbReference>
<dbReference type="InterPro" id="IPR051553">
    <property type="entry name" value="Ran_GTPase-activating"/>
</dbReference>
<feature type="repeat" description="RCC1" evidence="1">
    <location>
        <begin position="5"/>
        <end position="53"/>
    </location>
</feature>
<sequence>MVSSSKVFAWGANTHGQLGTGDTTDRFEPEYIQDANVSVITGGGSHSVYTDGIDVYTCGSSYAGQIGREGVPLHFQKIGMESKYSVASVVCGWDFTFVLQNGGCLTAFGSNAHNQLLNSEIKQVTKPIRASLPTVRCVAAGLRHVITISDMLLWGSNHRGQLDTSTSKTVKNGLPVYLKLDSSHGCPVTCSAGAYHSVILT</sequence>
<dbReference type="EMBL" id="JTDE01011024">
    <property type="protein sequence ID" value="KAF7234233.1"/>
    <property type="molecule type" value="Genomic_DNA"/>
</dbReference>
<dbReference type="Proteomes" id="UP000822476">
    <property type="component" value="Unassembled WGS sequence"/>
</dbReference>
<dbReference type="Pfam" id="PF00415">
    <property type="entry name" value="RCC1"/>
    <property type="match status" value="2"/>
</dbReference>
<dbReference type="Gene3D" id="2.130.10.30">
    <property type="entry name" value="Regulator of chromosome condensation 1/beta-lactamase-inhibitor protein II"/>
    <property type="match status" value="1"/>
</dbReference>
<evidence type="ECO:0000313" key="3">
    <source>
        <dbReference type="Proteomes" id="UP000822476"/>
    </source>
</evidence>
<reference evidence="2" key="1">
    <citation type="submission" date="2019-07" db="EMBL/GenBank/DDBJ databases">
        <title>Annotation for the trematode Paragonimus miyazaki's.</title>
        <authorList>
            <person name="Choi Y.-J."/>
        </authorList>
    </citation>
    <scope>NUCLEOTIDE SEQUENCE</scope>
    <source>
        <strain evidence="2">Japan</strain>
    </source>
</reference>
<feature type="repeat" description="RCC1" evidence="1">
    <location>
        <begin position="149"/>
        <end position="201"/>
    </location>
</feature>
<dbReference type="PANTHER" id="PTHR45982">
    <property type="entry name" value="REGULATOR OF CHROMOSOME CONDENSATION"/>
    <property type="match status" value="1"/>
</dbReference>
<dbReference type="InterPro" id="IPR009091">
    <property type="entry name" value="RCC1/BLIP-II"/>
</dbReference>
<name>A0A8S9YG97_9TREM</name>
<proteinExistence type="predicted"/>
<dbReference type="PROSITE" id="PS50012">
    <property type="entry name" value="RCC1_3"/>
    <property type="match status" value="2"/>
</dbReference>
<keyword evidence="3" id="KW-1185">Reference proteome</keyword>
<dbReference type="Pfam" id="PF13540">
    <property type="entry name" value="RCC1_2"/>
    <property type="match status" value="1"/>
</dbReference>
<protein>
    <submittedName>
        <fullName evidence="2">Uncharacterized protein</fullName>
    </submittedName>
</protein>
<evidence type="ECO:0000313" key="2">
    <source>
        <dbReference type="EMBL" id="KAF7234233.1"/>
    </source>
</evidence>
<comment type="caution">
    <text evidence="2">The sequence shown here is derived from an EMBL/GenBank/DDBJ whole genome shotgun (WGS) entry which is preliminary data.</text>
</comment>
<organism evidence="2 3">
    <name type="scientific">Paragonimus skrjabini miyazakii</name>
    <dbReference type="NCBI Taxonomy" id="59628"/>
    <lineage>
        <taxon>Eukaryota</taxon>
        <taxon>Metazoa</taxon>
        <taxon>Spiralia</taxon>
        <taxon>Lophotrochozoa</taxon>
        <taxon>Platyhelminthes</taxon>
        <taxon>Trematoda</taxon>
        <taxon>Digenea</taxon>
        <taxon>Plagiorchiida</taxon>
        <taxon>Troglotremata</taxon>
        <taxon>Troglotrematidae</taxon>
        <taxon>Paragonimus</taxon>
    </lineage>
</organism>
<feature type="non-terminal residue" evidence="2">
    <location>
        <position position="201"/>
    </location>
</feature>
<gene>
    <name evidence="2" type="ORF">EG68_12214</name>
</gene>